<dbReference type="Pfam" id="PF00701">
    <property type="entry name" value="DHDPS"/>
    <property type="match status" value="1"/>
</dbReference>
<dbReference type="AlphaFoldDB" id="A0A010QRA0"/>
<dbReference type="CDD" id="cd00408">
    <property type="entry name" value="DHDPS-like"/>
    <property type="match status" value="1"/>
</dbReference>
<dbReference type="InterPro" id="IPR002220">
    <property type="entry name" value="DapA-like"/>
</dbReference>
<dbReference type="HOGENOM" id="CLU_049343_0_2_1"/>
<gene>
    <name evidence="1" type="ORF">CFIO01_04988</name>
</gene>
<dbReference type="OrthoDB" id="191315at2759"/>
<dbReference type="KEGG" id="cfj:CFIO01_04988"/>
<dbReference type="SMART" id="SM01130">
    <property type="entry name" value="DHDPS"/>
    <property type="match status" value="1"/>
</dbReference>
<dbReference type="InterPro" id="IPR013785">
    <property type="entry name" value="Aldolase_TIM"/>
</dbReference>
<dbReference type="eggNOG" id="ENOG502SKWU">
    <property type="taxonomic scope" value="Eukaryota"/>
</dbReference>
<dbReference type="Gene3D" id="3.20.20.70">
    <property type="entry name" value="Aldolase class I"/>
    <property type="match status" value="1"/>
</dbReference>
<keyword evidence="2" id="KW-1185">Reference proteome</keyword>
<evidence type="ECO:0000313" key="1">
    <source>
        <dbReference type="EMBL" id="EXF79200.1"/>
    </source>
</evidence>
<proteinExistence type="predicted"/>
<dbReference type="STRING" id="1445577.A0A010QRA0"/>
<name>A0A010QRA0_9PEZI</name>
<evidence type="ECO:0000313" key="2">
    <source>
        <dbReference type="Proteomes" id="UP000020467"/>
    </source>
</evidence>
<dbReference type="SUPFAM" id="SSF51569">
    <property type="entry name" value="Aldolase"/>
    <property type="match status" value="1"/>
</dbReference>
<reference evidence="1 2" key="1">
    <citation type="submission" date="2014-02" db="EMBL/GenBank/DDBJ databases">
        <title>The genome sequence of Colletotrichum fioriniae PJ7.</title>
        <authorList>
            <person name="Baroncelli R."/>
            <person name="Thon M.R."/>
        </authorList>
    </citation>
    <scope>NUCLEOTIDE SEQUENCE [LARGE SCALE GENOMIC DNA]</scope>
    <source>
        <strain evidence="1 2">PJ7</strain>
    </source>
</reference>
<comment type="caution">
    <text evidence="1">The sequence shown here is derived from an EMBL/GenBank/DDBJ whole genome shotgun (WGS) entry which is preliminary data.</text>
</comment>
<accession>A0A010QRA0</accession>
<dbReference type="PRINTS" id="PR00146">
    <property type="entry name" value="DHPICSNTHASE"/>
</dbReference>
<dbReference type="PANTHER" id="PTHR12128">
    <property type="entry name" value="DIHYDRODIPICOLINATE SYNTHASE"/>
    <property type="match status" value="1"/>
</dbReference>
<sequence length="328" mass="35112">MPSSTIAPKSKPLPPGVYTPVVTIYKAGDPLQPVDHDALYKQCQALVRAGMHGLVYLGTNGELVLLTADERKAILETAVRAVKDLGKPDYPIVAGISAESTREAILNAKDASAAGASFGLLLPPSYWAKALSSDAILGFYRDVADNSPIPIVIYNFPGVTSGVDLDSDQITALASHPNIVAVKLTCGNVGKVTRLTSKFTHEQFGVFGGSSDYLLPTLQAGGSGCVTGMGNIFPGSTSAVYDLWKAGKAEESLKLQYDVANAEWACKKGIALTKYGAWHFFGRDIGLTDESSWEMRRPYLPLGDATKKWALETLGVLGETEKQRSWNK</sequence>
<organism evidence="1 2">
    <name type="scientific">Colletotrichum fioriniae PJ7</name>
    <dbReference type="NCBI Taxonomy" id="1445577"/>
    <lineage>
        <taxon>Eukaryota</taxon>
        <taxon>Fungi</taxon>
        <taxon>Dikarya</taxon>
        <taxon>Ascomycota</taxon>
        <taxon>Pezizomycotina</taxon>
        <taxon>Sordariomycetes</taxon>
        <taxon>Hypocreomycetidae</taxon>
        <taxon>Glomerellales</taxon>
        <taxon>Glomerellaceae</taxon>
        <taxon>Colletotrichum</taxon>
        <taxon>Colletotrichum acutatum species complex</taxon>
    </lineage>
</organism>
<dbReference type="EMBL" id="JARH01000561">
    <property type="protein sequence ID" value="EXF79200.1"/>
    <property type="molecule type" value="Genomic_DNA"/>
</dbReference>
<dbReference type="PANTHER" id="PTHR12128:SF47">
    <property type="entry name" value="DIHYDRODIPICOLINATE SYNTHASE-RELATED"/>
    <property type="match status" value="1"/>
</dbReference>
<dbReference type="Proteomes" id="UP000020467">
    <property type="component" value="Unassembled WGS sequence"/>
</dbReference>
<protein>
    <submittedName>
        <fullName evidence="1">Dihydrodipicolinate synthase</fullName>
    </submittedName>
</protein>
<dbReference type="GO" id="GO:0008840">
    <property type="term" value="F:4-hydroxy-tetrahydrodipicolinate synthase activity"/>
    <property type="evidence" value="ECO:0007669"/>
    <property type="project" value="TreeGrafter"/>
</dbReference>